<keyword evidence="7" id="KW-0539">Nucleus</keyword>
<organism evidence="10 11">
    <name type="scientific">Crepidotus variabilis</name>
    <dbReference type="NCBI Taxonomy" id="179855"/>
    <lineage>
        <taxon>Eukaryota</taxon>
        <taxon>Fungi</taxon>
        <taxon>Dikarya</taxon>
        <taxon>Basidiomycota</taxon>
        <taxon>Agaricomycotina</taxon>
        <taxon>Agaricomycetes</taxon>
        <taxon>Agaricomycetidae</taxon>
        <taxon>Agaricales</taxon>
        <taxon>Agaricineae</taxon>
        <taxon>Crepidotaceae</taxon>
        <taxon>Crepidotus</taxon>
    </lineage>
</organism>
<feature type="domain" description="Restriction of telomere capping protein 4 C-terminal" evidence="9">
    <location>
        <begin position="288"/>
        <end position="454"/>
    </location>
</feature>
<dbReference type="EMBL" id="MU157919">
    <property type="protein sequence ID" value="KAF9523352.1"/>
    <property type="molecule type" value="Genomic_DNA"/>
</dbReference>
<feature type="region of interest" description="Disordered" evidence="8">
    <location>
        <begin position="716"/>
        <end position="760"/>
    </location>
</feature>
<dbReference type="InterPro" id="IPR028094">
    <property type="entry name" value="RTC4_C"/>
</dbReference>
<evidence type="ECO:0000256" key="7">
    <source>
        <dbReference type="ARBA" id="ARBA00023242"/>
    </source>
</evidence>
<keyword evidence="6" id="KW-0963">Cytoplasm</keyword>
<dbReference type="Pfam" id="PF14474">
    <property type="entry name" value="RTC4"/>
    <property type="match status" value="1"/>
</dbReference>
<protein>
    <recommendedName>
        <fullName evidence="5">Restriction of telomere capping protein 4</fullName>
    </recommendedName>
</protein>
<evidence type="ECO:0000256" key="4">
    <source>
        <dbReference type="ARBA" id="ARBA00009461"/>
    </source>
</evidence>
<feature type="region of interest" description="Disordered" evidence="8">
    <location>
        <begin position="1"/>
        <end position="179"/>
    </location>
</feature>
<dbReference type="GO" id="GO:0005634">
    <property type="term" value="C:nucleus"/>
    <property type="evidence" value="ECO:0007669"/>
    <property type="project" value="UniProtKB-SubCell"/>
</dbReference>
<feature type="compositionally biased region" description="Basic residues" evidence="8">
    <location>
        <begin position="674"/>
        <end position="686"/>
    </location>
</feature>
<feature type="compositionally biased region" description="Basic and acidic residues" evidence="8">
    <location>
        <begin position="487"/>
        <end position="512"/>
    </location>
</feature>
<feature type="compositionally biased region" description="Basic and acidic residues" evidence="8">
    <location>
        <begin position="581"/>
        <end position="595"/>
    </location>
</feature>
<dbReference type="Proteomes" id="UP000807306">
    <property type="component" value="Unassembled WGS sequence"/>
</dbReference>
<feature type="compositionally biased region" description="Polar residues" evidence="8">
    <location>
        <begin position="652"/>
        <end position="662"/>
    </location>
</feature>
<evidence type="ECO:0000256" key="3">
    <source>
        <dbReference type="ARBA" id="ARBA00004496"/>
    </source>
</evidence>
<feature type="region of interest" description="Disordered" evidence="8">
    <location>
        <begin position="453"/>
        <end position="697"/>
    </location>
</feature>
<feature type="compositionally biased region" description="Polar residues" evidence="8">
    <location>
        <begin position="131"/>
        <end position="145"/>
    </location>
</feature>
<feature type="region of interest" description="Disordered" evidence="8">
    <location>
        <begin position="293"/>
        <end position="314"/>
    </location>
</feature>
<feature type="compositionally biased region" description="Basic and acidic residues" evidence="8">
    <location>
        <begin position="49"/>
        <end position="75"/>
    </location>
</feature>
<reference evidence="10" key="1">
    <citation type="submission" date="2020-11" db="EMBL/GenBank/DDBJ databases">
        <authorList>
            <consortium name="DOE Joint Genome Institute"/>
            <person name="Ahrendt S."/>
            <person name="Riley R."/>
            <person name="Andreopoulos W."/>
            <person name="Labutti K."/>
            <person name="Pangilinan J."/>
            <person name="Ruiz-Duenas F.J."/>
            <person name="Barrasa J.M."/>
            <person name="Sanchez-Garcia M."/>
            <person name="Camarero S."/>
            <person name="Miyauchi S."/>
            <person name="Serrano A."/>
            <person name="Linde D."/>
            <person name="Babiker R."/>
            <person name="Drula E."/>
            <person name="Ayuso-Fernandez I."/>
            <person name="Pacheco R."/>
            <person name="Padilla G."/>
            <person name="Ferreira P."/>
            <person name="Barriuso J."/>
            <person name="Kellner H."/>
            <person name="Castanera R."/>
            <person name="Alfaro M."/>
            <person name="Ramirez L."/>
            <person name="Pisabarro A.G."/>
            <person name="Kuo A."/>
            <person name="Tritt A."/>
            <person name="Lipzen A."/>
            <person name="He G."/>
            <person name="Yan M."/>
            <person name="Ng V."/>
            <person name="Cullen D."/>
            <person name="Martin F."/>
            <person name="Rosso M.-N."/>
            <person name="Henrissat B."/>
            <person name="Hibbett D."/>
            <person name="Martinez A.T."/>
            <person name="Grigoriev I.V."/>
        </authorList>
    </citation>
    <scope>NUCLEOTIDE SEQUENCE</scope>
    <source>
        <strain evidence="10">CBS 506.95</strain>
    </source>
</reference>
<dbReference type="InterPro" id="IPR039024">
    <property type="entry name" value="RTC4"/>
</dbReference>
<proteinExistence type="inferred from homology"/>
<name>A0A9P6JJK2_9AGAR</name>
<evidence type="ECO:0000313" key="11">
    <source>
        <dbReference type="Proteomes" id="UP000807306"/>
    </source>
</evidence>
<dbReference type="PANTHER" id="PTHR41391">
    <property type="entry name" value="RESTRICTION OF TELOMERE CAPPING PROTEIN 4"/>
    <property type="match status" value="1"/>
</dbReference>
<feature type="compositionally biased region" description="Basic and acidic residues" evidence="8">
    <location>
        <begin position="103"/>
        <end position="119"/>
    </location>
</feature>
<evidence type="ECO:0000256" key="2">
    <source>
        <dbReference type="ARBA" id="ARBA00004123"/>
    </source>
</evidence>
<evidence type="ECO:0000256" key="1">
    <source>
        <dbReference type="ARBA" id="ARBA00002738"/>
    </source>
</evidence>
<dbReference type="AlphaFoldDB" id="A0A9P6JJK2"/>
<dbReference type="GO" id="GO:0005737">
    <property type="term" value="C:cytoplasm"/>
    <property type="evidence" value="ECO:0007669"/>
    <property type="project" value="UniProtKB-SubCell"/>
</dbReference>
<comment type="function">
    <text evidence="1">May be involved in a process influencing telomere capping.</text>
</comment>
<gene>
    <name evidence="10" type="ORF">CPB83DRAFT_691765</name>
</gene>
<sequence>MDLASSQNRREAEPQPNSRATGQTEKQKNNLPSSKRRNPEPFPMSSSNKGKEKADHPAEESRGRTRVKPVKDKTMKANNPRFYESEADDDDEAGGTIVVSRRSVKEDAIEKKAQKEKGKGNPTKSKVQDFPMSTQMWEGTGSSPMSAGSSGRGKRSSEGGSGDERISKRSRKELDALLRSPTRFEEEGDSMMLAPNVDPRQLCPFCDTILPSSPSPLLVKILVALRKKASPDPRPSNPLGLKAPMTVFVTACQRHRFESQVLPEAEAKGWPKSIAWTKVAGRVLKMQPDLQALIHDPGDQGKDQNSGAEEDEDDWEVLYSGKGKAKAESKKKGAKSRSIFWCEVMEEVKLKGTRAVTGVRGQFANFEKAQPGYYGEQGSVIIIQTLYNMFPLSDMNPNLVSPLTANEFVQRILVPEVALRLIMEDKELEGESGKQEALIILRESSAFGVAMFPEDGGDWGGSKKKTNDDEMGVGDMIVMERARKRRKELEEEERKEQEEEEMRIASEKEEAKRKTKRPKPRAKARPREEKESSTEVEVVPPTAAPPKPRPRPIVKGSSNLHNGLPPPAPVKEQIPSRSRRRDATRSRSRSTHTDTEMDSDTGIETTVEMSESDQDSDLGYRAASFERLRSPSASESRRLGSAKPSSKRSDNQDIPSSQTDASSHAVVNGGLRMTRSRSRSVARSRPRTGYASDKVVADMDGDSDVEVVDALIRTPVQKRTAVRQLEEDTDDTPRASKPSSIELAPLKRIQLRKGAQASSR</sequence>
<evidence type="ECO:0000256" key="8">
    <source>
        <dbReference type="SAM" id="MobiDB-lite"/>
    </source>
</evidence>
<evidence type="ECO:0000259" key="9">
    <source>
        <dbReference type="SMART" id="SM01312"/>
    </source>
</evidence>
<accession>A0A9P6JJK2</accession>
<comment type="subcellular location">
    <subcellularLocation>
        <location evidence="3">Cytoplasm</location>
    </subcellularLocation>
    <subcellularLocation>
        <location evidence="2">Nucleus</location>
    </subcellularLocation>
</comment>
<dbReference type="PANTHER" id="PTHR41391:SF1">
    <property type="entry name" value="RESTRICTION OF TELOMERE CAPPING PROTEIN 4"/>
    <property type="match status" value="1"/>
</dbReference>
<comment type="similarity">
    <text evidence="4">Belongs to the RTC4 family.</text>
</comment>
<feature type="compositionally biased region" description="Polar residues" evidence="8">
    <location>
        <begin position="15"/>
        <end position="33"/>
    </location>
</feature>
<evidence type="ECO:0000313" key="10">
    <source>
        <dbReference type="EMBL" id="KAF9523352.1"/>
    </source>
</evidence>
<dbReference type="OrthoDB" id="128308at2759"/>
<dbReference type="SMART" id="SM01312">
    <property type="entry name" value="RTC4"/>
    <property type="match status" value="1"/>
</dbReference>
<evidence type="ECO:0000256" key="5">
    <source>
        <dbReference type="ARBA" id="ARBA00015162"/>
    </source>
</evidence>
<comment type="caution">
    <text evidence="10">The sequence shown here is derived from an EMBL/GenBank/DDBJ whole genome shotgun (WGS) entry which is preliminary data.</text>
</comment>
<keyword evidence="11" id="KW-1185">Reference proteome</keyword>
<evidence type="ECO:0000256" key="6">
    <source>
        <dbReference type="ARBA" id="ARBA00022490"/>
    </source>
</evidence>
<feature type="compositionally biased region" description="Basic and acidic residues" evidence="8">
    <location>
        <begin position="162"/>
        <end position="176"/>
    </location>
</feature>
<feature type="compositionally biased region" description="Basic residues" evidence="8">
    <location>
        <begin position="513"/>
        <end position="524"/>
    </location>
</feature>